<organism evidence="1 2">
    <name type="scientific">Nonomuraea insulae</name>
    <dbReference type="NCBI Taxonomy" id="1616787"/>
    <lineage>
        <taxon>Bacteria</taxon>
        <taxon>Bacillati</taxon>
        <taxon>Actinomycetota</taxon>
        <taxon>Actinomycetes</taxon>
        <taxon>Streptosporangiales</taxon>
        <taxon>Streptosporangiaceae</taxon>
        <taxon>Nonomuraea</taxon>
    </lineage>
</organism>
<keyword evidence="2" id="KW-1185">Reference proteome</keyword>
<dbReference type="EMBL" id="JBHSPA010000115">
    <property type="protein sequence ID" value="MFC5834776.1"/>
    <property type="molecule type" value="Genomic_DNA"/>
</dbReference>
<accession>A0ABW1DDK6</accession>
<dbReference type="RefSeq" id="WP_379524187.1">
    <property type="nucleotide sequence ID" value="NZ_JBHSPA010000115.1"/>
</dbReference>
<evidence type="ECO:0000313" key="2">
    <source>
        <dbReference type="Proteomes" id="UP001596058"/>
    </source>
</evidence>
<protein>
    <submittedName>
        <fullName evidence="1">DUF4288 domain-containing protein</fullName>
    </submittedName>
</protein>
<reference evidence="2" key="1">
    <citation type="journal article" date="2019" name="Int. J. Syst. Evol. Microbiol.">
        <title>The Global Catalogue of Microorganisms (GCM) 10K type strain sequencing project: providing services to taxonomists for standard genome sequencing and annotation.</title>
        <authorList>
            <consortium name="The Broad Institute Genomics Platform"/>
            <consortium name="The Broad Institute Genome Sequencing Center for Infectious Disease"/>
            <person name="Wu L."/>
            <person name="Ma J."/>
        </authorList>
    </citation>
    <scope>NUCLEOTIDE SEQUENCE [LARGE SCALE GENOMIC DNA]</scope>
    <source>
        <strain evidence="2">CCUG 53903</strain>
    </source>
</reference>
<comment type="caution">
    <text evidence="1">The sequence shown here is derived from an EMBL/GenBank/DDBJ whole genome shotgun (WGS) entry which is preliminary data.</text>
</comment>
<name>A0ABW1DDK6_9ACTN</name>
<proteinExistence type="predicted"/>
<evidence type="ECO:0000313" key="1">
    <source>
        <dbReference type="EMBL" id="MFC5834776.1"/>
    </source>
</evidence>
<dbReference type="Pfam" id="PF14119">
    <property type="entry name" value="DUF4288"/>
    <property type="match status" value="1"/>
</dbReference>
<sequence>MQSQRKNPFIAVLVYVTHVEGGYARPRYSEDIALIYASSEEEARAVAESSGRGDEISYANEYGESVEWTFLGVADVRSALYETLDENITLYSRSFYDLAQYKELFSISSLRAERSP</sequence>
<dbReference type="Proteomes" id="UP001596058">
    <property type="component" value="Unassembled WGS sequence"/>
</dbReference>
<dbReference type="InterPro" id="IPR025630">
    <property type="entry name" value="DUF4288"/>
</dbReference>
<gene>
    <name evidence="1" type="ORF">ACFPZ3_63970</name>
</gene>